<dbReference type="Proteomes" id="UP000799778">
    <property type="component" value="Unassembled WGS sequence"/>
</dbReference>
<evidence type="ECO:0000256" key="4">
    <source>
        <dbReference type="ARBA" id="ARBA00023002"/>
    </source>
</evidence>
<dbReference type="RefSeq" id="XP_033389790.1">
    <property type="nucleotide sequence ID" value="XM_033532656.1"/>
</dbReference>
<sequence>MTVSKHHDALVVGTGFGGLYELYLLKQLGLDVVAIDSATDVGGTWHWNRYPGARSDVDSQTYRYSWDKELLQTSKWSHNYLTQPELEEYFQGIARKHDLYPHIRFETELKHANWNDQKNVWEVGTSAGDEFTVRYLVTAIGILHRKNIPQVPGLETFKGRVVHSSSWKPDVEWEGKRIGVIGSGASGVQLVGALAEHAKSLEHFIRHPQYVLPAALRPVSPEERKAINENYDKLWHSVFASSLGFGFPEPNRPVFSVSAKDREHIFQDLWDEGSGFRFMFGGFSDLATDEAANKEAINFIHRKIKEIVKDPETAEVLLSKDWFARRPLTDDKYYYRFNQENVSAVDLKKTPITSIESGGIKTSDGKLHELDLIVFATGFNATDGSYFAIDIKGRDGLSLRDHWSEAPRTHLGAATSKFPNLFFVNGPGAAFANNAPVTETGASFAADLIARAEEYRKEGKGNGVIESTKEADEQWFETITTVANQTLFSKTPSWFFGENVEGGAVAPRFFFGGIGRLRAAIAHEQEQGYPGFQFS</sequence>
<keyword evidence="2" id="KW-0274">FAD</keyword>
<proteinExistence type="predicted"/>
<dbReference type="PANTHER" id="PTHR43098:SF5">
    <property type="entry name" value="DUAL-FUNCTIONAL MONOOXYGENASE_METHYLTRANSFERASE PSOF"/>
    <property type="match status" value="1"/>
</dbReference>
<keyword evidence="3" id="KW-0521">NADP</keyword>
<dbReference type="SUPFAM" id="SSF51905">
    <property type="entry name" value="FAD/NAD(P)-binding domain"/>
    <property type="match status" value="1"/>
</dbReference>
<dbReference type="EMBL" id="ML978066">
    <property type="protein sequence ID" value="KAF2021451.1"/>
    <property type="molecule type" value="Genomic_DNA"/>
</dbReference>
<keyword evidence="1" id="KW-0285">Flavoprotein</keyword>
<accession>A0A6A5Y9M2</accession>
<dbReference type="OrthoDB" id="66881at2759"/>
<keyword evidence="6" id="KW-1185">Reference proteome</keyword>
<dbReference type="InterPro" id="IPR036188">
    <property type="entry name" value="FAD/NAD-bd_sf"/>
</dbReference>
<dbReference type="InterPro" id="IPR050775">
    <property type="entry name" value="FAD-binding_Monooxygenases"/>
</dbReference>
<dbReference type="AlphaFoldDB" id="A0A6A5Y9M2"/>
<dbReference type="PANTHER" id="PTHR43098">
    <property type="entry name" value="L-ORNITHINE N(5)-MONOOXYGENASE-RELATED"/>
    <property type="match status" value="1"/>
</dbReference>
<keyword evidence="4" id="KW-0560">Oxidoreductase</keyword>
<dbReference type="GO" id="GO:0050661">
    <property type="term" value="F:NADP binding"/>
    <property type="evidence" value="ECO:0007669"/>
    <property type="project" value="InterPro"/>
</dbReference>
<evidence type="ECO:0000256" key="3">
    <source>
        <dbReference type="ARBA" id="ARBA00022857"/>
    </source>
</evidence>
<evidence type="ECO:0000256" key="2">
    <source>
        <dbReference type="ARBA" id="ARBA00022827"/>
    </source>
</evidence>
<dbReference type="GO" id="GO:0050660">
    <property type="term" value="F:flavin adenine dinucleotide binding"/>
    <property type="evidence" value="ECO:0007669"/>
    <property type="project" value="InterPro"/>
</dbReference>
<dbReference type="InterPro" id="IPR020946">
    <property type="entry name" value="Flavin_mOase-like"/>
</dbReference>
<organism evidence="5 6">
    <name type="scientific">Aaosphaeria arxii CBS 175.79</name>
    <dbReference type="NCBI Taxonomy" id="1450172"/>
    <lineage>
        <taxon>Eukaryota</taxon>
        <taxon>Fungi</taxon>
        <taxon>Dikarya</taxon>
        <taxon>Ascomycota</taxon>
        <taxon>Pezizomycotina</taxon>
        <taxon>Dothideomycetes</taxon>
        <taxon>Pleosporomycetidae</taxon>
        <taxon>Pleosporales</taxon>
        <taxon>Pleosporales incertae sedis</taxon>
        <taxon>Aaosphaeria</taxon>
    </lineage>
</organism>
<dbReference type="GeneID" id="54290053"/>
<dbReference type="Gene3D" id="3.50.50.60">
    <property type="entry name" value="FAD/NAD(P)-binding domain"/>
    <property type="match status" value="2"/>
</dbReference>
<reference evidence="5" key="1">
    <citation type="journal article" date="2020" name="Stud. Mycol.">
        <title>101 Dothideomycetes genomes: a test case for predicting lifestyles and emergence of pathogens.</title>
        <authorList>
            <person name="Haridas S."/>
            <person name="Albert R."/>
            <person name="Binder M."/>
            <person name="Bloem J."/>
            <person name="Labutti K."/>
            <person name="Salamov A."/>
            <person name="Andreopoulos B."/>
            <person name="Baker S."/>
            <person name="Barry K."/>
            <person name="Bills G."/>
            <person name="Bluhm B."/>
            <person name="Cannon C."/>
            <person name="Castanera R."/>
            <person name="Culley D."/>
            <person name="Daum C."/>
            <person name="Ezra D."/>
            <person name="Gonzalez J."/>
            <person name="Henrissat B."/>
            <person name="Kuo A."/>
            <person name="Liang C."/>
            <person name="Lipzen A."/>
            <person name="Lutzoni F."/>
            <person name="Magnuson J."/>
            <person name="Mondo S."/>
            <person name="Nolan M."/>
            <person name="Ohm R."/>
            <person name="Pangilinan J."/>
            <person name="Park H.-J."/>
            <person name="Ramirez L."/>
            <person name="Alfaro M."/>
            <person name="Sun H."/>
            <person name="Tritt A."/>
            <person name="Yoshinaga Y."/>
            <person name="Zwiers L.-H."/>
            <person name="Turgeon B."/>
            <person name="Goodwin S."/>
            <person name="Spatafora J."/>
            <person name="Crous P."/>
            <person name="Grigoriev I."/>
        </authorList>
    </citation>
    <scope>NUCLEOTIDE SEQUENCE</scope>
    <source>
        <strain evidence="5">CBS 175.79</strain>
    </source>
</reference>
<dbReference type="Pfam" id="PF00743">
    <property type="entry name" value="FMO-like"/>
    <property type="match status" value="1"/>
</dbReference>
<evidence type="ECO:0000313" key="6">
    <source>
        <dbReference type="Proteomes" id="UP000799778"/>
    </source>
</evidence>
<gene>
    <name evidence="5" type="ORF">BU24DRAFT_470223</name>
</gene>
<protein>
    <submittedName>
        <fullName evidence="5">Cyclohexanone monooxygenase, variant 1</fullName>
    </submittedName>
</protein>
<evidence type="ECO:0000256" key="1">
    <source>
        <dbReference type="ARBA" id="ARBA00022630"/>
    </source>
</evidence>
<keyword evidence="5" id="KW-0503">Monooxygenase</keyword>
<dbReference type="GO" id="GO:0004499">
    <property type="term" value="F:N,N-dimethylaniline monooxygenase activity"/>
    <property type="evidence" value="ECO:0007669"/>
    <property type="project" value="InterPro"/>
</dbReference>
<name>A0A6A5Y9M2_9PLEO</name>
<evidence type="ECO:0000313" key="5">
    <source>
        <dbReference type="EMBL" id="KAF2021451.1"/>
    </source>
</evidence>